<dbReference type="Pfam" id="PF04222">
    <property type="entry name" value="DUF416"/>
    <property type="match status" value="1"/>
</dbReference>
<evidence type="ECO:0000313" key="1">
    <source>
        <dbReference type="EMBL" id="RDH42927.1"/>
    </source>
</evidence>
<accession>A0A4P9VKU3</accession>
<comment type="caution">
    <text evidence="1">The sequence shown here is derived from an EMBL/GenBank/DDBJ whole genome shotgun (WGS) entry which is preliminary data.</text>
</comment>
<keyword evidence="2" id="KW-1185">Reference proteome</keyword>
<sequence>MKTPSFLSQINPLTHPQQICFAAAIITRSMPNYQLFLELTQSGDTQLFRQALNLLWDFASGQQNQAALEKWLPQVEQHIPDREAFDMYGVHPATDAILSLSMAMHCALSPSTEEVDGIAQLALKTIGQFLKYSEATELKGTELQQYIEQHPLYLQQLDFYDELLATLTKAKLTSPLIKEIRNLSRNDDISHLGVSTAEE</sequence>
<dbReference type="EMBL" id="NDXW01000001">
    <property type="protein sequence ID" value="RDH42927.1"/>
    <property type="molecule type" value="Genomic_DNA"/>
</dbReference>
<protein>
    <submittedName>
        <fullName evidence="1">DUF416 family protein</fullName>
    </submittedName>
</protein>
<dbReference type="RefSeq" id="WP_094786347.1">
    <property type="nucleotide sequence ID" value="NZ_NDXW01000001.1"/>
</dbReference>
<dbReference type="Gene3D" id="1.20.1590.10">
    <property type="entry name" value="YP_001051499.1 domain like"/>
    <property type="match status" value="1"/>
</dbReference>
<dbReference type="InterPro" id="IPR007338">
    <property type="entry name" value="DUF416"/>
</dbReference>
<name>A0A4P9VKU3_9GAMM</name>
<dbReference type="InterPro" id="IPR023381">
    <property type="entry name" value="YP001051499.1-like_dom_sf"/>
</dbReference>
<reference evidence="1 2" key="1">
    <citation type="submission" date="2017-04" db="EMBL/GenBank/DDBJ databases">
        <title>Draft genome sequence of Zooshikella ganghwensis VG4 isolated from Red Sea sediments.</title>
        <authorList>
            <person name="Rehman Z."/>
            <person name="Alam I."/>
            <person name="Kamau A."/>
            <person name="Bajic V."/>
            <person name="Leiknes T."/>
        </authorList>
    </citation>
    <scope>NUCLEOTIDE SEQUENCE [LARGE SCALE GENOMIC DNA]</scope>
    <source>
        <strain evidence="1 2">VG4</strain>
    </source>
</reference>
<proteinExistence type="predicted"/>
<dbReference type="Proteomes" id="UP000257039">
    <property type="component" value="Unassembled WGS sequence"/>
</dbReference>
<gene>
    <name evidence="1" type="ORF">B9G39_05380</name>
</gene>
<evidence type="ECO:0000313" key="2">
    <source>
        <dbReference type="Proteomes" id="UP000257039"/>
    </source>
</evidence>
<organism evidence="1 2">
    <name type="scientific">Zooshikella ganghwensis</name>
    <dbReference type="NCBI Taxonomy" id="202772"/>
    <lineage>
        <taxon>Bacteria</taxon>
        <taxon>Pseudomonadati</taxon>
        <taxon>Pseudomonadota</taxon>
        <taxon>Gammaproteobacteria</taxon>
        <taxon>Oceanospirillales</taxon>
        <taxon>Zooshikellaceae</taxon>
        <taxon>Zooshikella</taxon>
    </lineage>
</organism>
<dbReference type="AlphaFoldDB" id="A0A4P9VKU3"/>